<dbReference type="EMBL" id="JARKIB010000280">
    <property type="protein sequence ID" value="KAJ7717213.1"/>
    <property type="molecule type" value="Genomic_DNA"/>
</dbReference>
<proteinExistence type="predicted"/>
<sequence length="199" mass="21132">MVLCAGRVPAPVPEAGAAQVAAVGVACGLPNALSSPKSNDSGGSNGTLPVLPQAPRRWCPARPARGRSRHARWNGTHANAACRCGPGRGWVRARGARAQPGARGGGSGTSLTGGRGRPAMGARGARREDTTIGRTCLRLRNMLVSMRERKKQRTLQYPACRNPRSLPPHINRPRLMLPIVLLLLPHIPHPNCIVLLSIQ</sequence>
<protein>
    <submittedName>
        <fullName evidence="2">Uncharacterized protein</fullName>
    </submittedName>
</protein>
<keyword evidence="3" id="KW-1185">Reference proteome</keyword>
<dbReference type="PROSITE" id="PS51257">
    <property type="entry name" value="PROKAR_LIPOPROTEIN"/>
    <property type="match status" value="1"/>
</dbReference>
<feature type="region of interest" description="Disordered" evidence="1">
    <location>
        <begin position="96"/>
        <end position="128"/>
    </location>
</feature>
<feature type="region of interest" description="Disordered" evidence="1">
    <location>
        <begin position="34"/>
        <end position="62"/>
    </location>
</feature>
<reference evidence="2" key="1">
    <citation type="submission" date="2023-03" db="EMBL/GenBank/DDBJ databases">
        <title>Massive genome expansion in bonnet fungi (Mycena s.s.) driven by repeated elements and novel gene families across ecological guilds.</title>
        <authorList>
            <consortium name="Lawrence Berkeley National Laboratory"/>
            <person name="Harder C.B."/>
            <person name="Miyauchi S."/>
            <person name="Viragh M."/>
            <person name="Kuo A."/>
            <person name="Thoen E."/>
            <person name="Andreopoulos B."/>
            <person name="Lu D."/>
            <person name="Skrede I."/>
            <person name="Drula E."/>
            <person name="Henrissat B."/>
            <person name="Morin E."/>
            <person name="Kohler A."/>
            <person name="Barry K."/>
            <person name="LaButti K."/>
            <person name="Morin E."/>
            <person name="Salamov A."/>
            <person name="Lipzen A."/>
            <person name="Mereny Z."/>
            <person name="Hegedus B."/>
            <person name="Baldrian P."/>
            <person name="Stursova M."/>
            <person name="Weitz H."/>
            <person name="Taylor A."/>
            <person name="Grigoriev I.V."/>
            <person name="Nagy L.G."/>
            <person name="Martin F."/>
            <person name="Kauserud H."/>
        </authorList>
    </citation>
    <scope>NUCLEOTIDE SEQUENCE</scope>
    <source>
        <strain evidence="2">CBHHK182m</strain>
    </source>
</reference>
<name>A0AAD7HBV6_9AGAR</name>
<organism evidence="2 3">
    <name type="scientific">Mycena metata</name>
    <dbReference type="NCBI Taxonomy" id="1033252"/>
    <lineage>
        <taxon>Eukaryota</taxon>
        <taxon>Fungi</taxon>
        <taxon>Dikarya</taxon>
        <taxon>Basidiomycota</taxon>
        <taxon>Agaricomycotina</taxon>
        <taxon>Agaricomycetes</taxon>
        <taxon>Agaricomycetidae</taxon>
        <taxon>Agaricales</taxon>
        <taxon>Marasmiineae</taxon>
        <taxon>Mycenaceae</taxon>
        <taxon>Mycena</taxon>
    </lineage>
</organism>
<feature type="compositionally biased region" description="Gly residues" evidence="1">
    <location>
        <begin position="102"/>
        <end position="116"/>
    </location>
</feature>
<dbReference type="AlphaFoldDB" id="A0AAD7HBV6"/>
<accession>A0AAD7HBV6</accession>
<gene>
    <name evidence="2" type="ORF">B0H16DRAFT_445421</name>
</gene>
<evidence type="ECO:0000256" key="1">
    <source>
        <dbReference type="SAM" id="MobiDB-lite"/>
    </source>
</evidence>
<evidence type="ECO:0000313" key="3">
    <source>
        <dbReference type="Proteomes" id="UP001215598"/>
    </source>
</evidence>
<comment type="caution">
    <text evidence="2">The sequence shown here is derived from an EMBL/GenBank/DDBJ whole genome shotgun (WGS) entry which is preliminary data.</text>
</comment>
<dbReference type="Proteomes" id="UP001215598">
    <property type="component" value="Unassembled WGS sequence"/>
</dbReference>
<evidence type="ECO:0000313" key="2">
    <source>
        <dbReference type="EMBL" id="KAJ7717213.1"/>
    </source>
</evidence>